<keyword evidence="2" id="KW-0436">Ligase</keyword>
<evidence type="ECO:0000313" key="2">
    <source>
        <dbReference type="EMBL" id="QXQ12512.1"/>
    </source>
</evidence>
<evidence type="ECO:0000313" key="3">
    <source>
        <dbReference type="Proteomes" id="UP000887023"/>
    </source>
</evidence>
<organism evidence="2 3">
    <name type="scientific">Skermania pinensis</name>
    <dbReference type="NCBI Taxonomy" id="39122"/>
    <lineage>
        <taxon>Bacteria</taxon>
        <taxon>Bacillati</taxon>
        <taxon>Actinomycetota</taxon>
        <taxon>Actinomycetes</taxon>
        <taxon>Mycobacteriales</taxon>
        <taxon>Gordoniaceae</taxon>
        <taxon>Skermania</taxon>
    </lineage>
</organism>
<dbReference type="PANTHER" id="PTHR43845">
    <property type="entry name" value="BLR5969 PROTEIN"/>
    <property type="match status" value="1"/>
</dbReference>
<keyword evidence="3" id="KW-1185">Reference proteome</keyword>
<dbReference type="RefSeq" id="WP_066473731.1">
    <property type="nucleotide sequence ID" value="NZ_CBCRUZ010000023.1"/>
</dbReference>
<proteinExistence type="predicted"/>
<dbReference type="PANTHER" id="PTHR43845:SF1">
    <property type="entry name" value="BLR5969 PROTEIN"/>
    <property type="match status" value="1"/>
</dbReference>
<protein>
    <submittedName>
        <fullName evidence="2">Phenylacetate--CoA ligase family protein</fullName>
    </submittedName>
</protein>
<dbReference type="SUPFAM" id="SSF56801">
    <property type="entry name" value="Acetyl-CoA synthetase-like"/>
    <property type="match status" value="1"/>
</dbReference>
<dbReference type="EMBL" id="CP079105">
    <property type="protein sequence ID" value="QXQ12512.1"/>
    <property type="molecule type" value="Genomic_DNA"/>
</dbReference>
<reference evidence="2" key="1">
    <citation type="submission" date="2021-07" db="EMBL/GenBank/DDBJ databases">
        <title>Candidatus Kaistella beijingensis sp. nov. isolated from a municipal wastewater treatment plant is involved in sludge foaming.</title>
        <authorList>
            <person name="Song Y."/>
            <person name="Liu S.-J."/>
        </authorList>
    </citation>
    <scope>NUCLEOTIDE SEQUENCE</scope>
    <source>
        <strain evidence="2">DSM 43998</strain>
    </source>
</reference>
<gene>
    <name evidence="2" type="ORF">KV203_11015</name>
</gene>
<accession>A0ABX8S671</accession>
<dbReference type="Gene3D" id="3.40.50.12780">
    <property type="entry name" value="N-terminal domain of ligase-like"/>
    <property type="match status" value="1"/>
</dbReference>
<sequence length="479" mass="52142">MYRIESRPAESPGHTKPGFRNALDTFRSAARRVPAYRDFLRVNGVNPDDIRTPDDFAQVPPVTKANYLTAYPARDLLLDGEITAAGSWSSSSGSSGKPFFWPRAGLSLRQSSILYRRIFAAVGAGEVPTLLVNGYALGNWIGGVYTYQAATRLHAEGFGMSVVAPGARADAIRESIAELGPHYDRVVLTGYPPMVRDVLDGADARVLRQDLRIVMAGEAIGEEWRDLVLDLIGKPGRFEHTNLTYGTADAGIMAHETATSVAVRRIAAHDPGLRNRLFGNDVGLPTFVEYDPELRFVETGADGRLVFTIDNVLPLVRYRIGDVGATHTAGEIRDIVRESGRQVPVETSTPDAGFVVLRRRAEVATTFYAVKLYPDGVQAALTDRAVTGRVSGRFRLRTVPDDRQRPVLTLAVELRDGSCPTAGFADVVAAQVVAGMERASSEYRELRRMYGAGADPVISLLPYGSKEFDGIKVPYGSGR</sequence>
<feature type="region of interest" description="Disordered" evidence="1">
    <location>
        <begin position="1"/>
        <end position="20"/>
    </location>
</feature>
<dbReference type="GO" id="GO:0016874">
    <property type="term" value="F:ligase activity"/>
    <property type="evidence" value="ECO:0007669"/>
    <property type="project" value="UniProtKB-KW"/>
</dbReference>
<dbReference type="Proteomes" id="UP000887023">
    <property type="component" value="Chromosome"/>
</dbReference>
<dbReference type="InterPro" id="IPR042099">
    <property type="entry name" value="ANL_N_sf"/>
</dbReference>
<name>A0ABX8S671_9ACTN</name>
<evidence type="ECO:0000256" key="1">
    <source>
        <dbReference type="SAM" id="MobiDB-lite"/>
    </source>
</evidence>